<dbReference type="PANTHER" id="PTHR33099:SF7">
    <property type="entry name" value="MYND-TYPE DOMAIN-CONTAINING PROTEIN"/>
    <property type="match status" value="1"/>
</dbReference>
<proteinExistence type="inferred from homology"/>
<dbReference type="InterPro" id="IPR005123">
    <property type="entry name" value="Oxoglu/Fe-dep_dioxygenase_dom"/>
</dbReference>
<protein>
    <recommendedName>
        <fullName evidence="2">Fe2OG dioxygenase domain-containing protein</fullName>
    </recommendedName>
</protein>
<organism evidence="3 4">
    <name type="scientific">Porites lobata</name>
    <dbReference type="NCBI Taxonomy" id="104759"/>
    <lineage>
        <taxon>Eukaryota</taxon>
        <taxon>Metazoa</taxon>
        <taxon>Cnidaria</taxon>
        <taxon>Anthozoa</taxon>
        <taxon>Hexacorallia</taxon>
        <taxon>Scleractinia</taxon>
        <taxon>Fungiina</taxon>
        <taxon>Poritidae</taxon>
        <taxon>Porites</taxon>
    </lineage>
</organism>
<gene>
    <name evidence="3" type="ORF">PLOB_00016123</name>
</gene>
<evidence type="ECO:0000259" key="2">
    <source>
        <dbReference type="PROSITE" id="PS51471"/>
    </source>
</evidence>
<dbReference type="Proteomes" id="UP001159405">
    <property type="component" value="Unassembled WGS sequence"/>
</dbReference>
<accession>A0ABN8MVD8</accession>
<evidence type="ECO:0000313" key="4">
    <source>
        <dbReference type="Proteomes" id="UP001159405"/>
    </source>
</evidence>
<keyword evidence="1" id="KW-0479">Metal-binding</keyword>
<keyword evidence="1" id="KW-0560">Oxidoreductase</keyword>
<dbReference type="Gene3D" id="2.60.120.620">
    <property type="entry name" value="q2cbj1_9rhob like domain"/>
    <property type="match status" value="1"/>
</dbReference>
<evidence type="ECO:0000256" key="1">
    <source>
        <dbReference type="RuleBase" id="RU003682"/>
    </source>
</evidence>
<evidence type="ECO:0000313" key="3">
    <source>
        <dbReference type="EMBL" id="CAH3033860.1"/>
    </source>
</evidence>
<dbReference type="PROSITE" id="PS51471">
    <property type="entry name" value="FE2OG_OXY"/>
    <property type="match status" value="1"/>
</dbReference>
<keyword evidence="1" id="KW-0408">Iron</keyword>
<feature type="domain" description="Fe2OG dioxygenase" evidence="2">
    <location>
        <begin position="157"/>
        <end position="255"/>
    </location>
</feature>
<comment type="similarity">
    <text evidence="1">Belongs to the iron/ascorbate-dependent oxidoreductase family.</text>
</comment>
<dbReference type="PANTHER" id="PTHR33099">
    <property type="entry name" value="FE2OG DIOXYGENASE DOMAIN-CONTAINING PROTEIN"/>
    <property type="match status" value="1"/>
</dbReference>
<keyword evidence="4" id="KW-1185">Reference proteome</keyword>
<comment type="caution">
    <text evidence="3">The sequence shown here is derived from an EMBL/GenBank/DDBJ whole genome shotgun (WGS) entry which is preliminary data.</text>
</comment>
<dbReference type="Pfam" id="PF13640">
    <property type="entry name" value="2OG-FeII_Oxy_3"/>
    <property type="match status" value="1"/>
</dbReference>
<name>A0ABN8MVD8_9CNID</name>
<dbReference type="EMBL" id="CALNXK010000002">
    <property type="protein sequence ID" value="CAH3033860.1"/>
    <property type="molecule type" value="Genomic_DNA"/>
</dbReference>
<dbReference type="InterPro" id="IPR044862">
    <property type="entry name" value="Pro_4_hyd_alph_FE2OG_OXY"/>
</dbReference>
<sequence length="457" mass="52032">MAADLQHLDDMLFSPIPPIDIVKKEPETLPEEELDRLTDLIQGNTNFPGDFSCSGVCPVVPDVHFKGCQTFLDPSFTKGKQNDSSRTGISIQDLIGLCSQAPFGRDEKTVVDKTVRSCWQLDPEKFTICNTPTWNKAFAELKAAASGVLAPGLKPHKVELRLYKLLVYEEGSFFLPHRDTQKTENHFGTVVLSMPVKHKGGELFVRHKGQERCYNLDPGRLTAKCQWAAFYTDVEHEIKEITSGHRITLIYHLYSAKKSKLVAPVSGVDSHPIIQSLKKVQEFLAKNDDKKYDRFYNAGYLMEHKYTPKSLQPKNLKGRDAFLYQLLSEAKFKLKLCAVDVRVDGWGWHDYGYCKLEDLEDVDVEFSELDLTKGGSWANTPSRLMDNVHWLIHDIKYHAHSMKKVDSHIKGTGNEGCDWHTTYMTSALVVQLCKEKQSTKRKFSLDHAQRPYPYYGP</sequence>
<reference evidence="3 4" key="1">
    <citation type="submission" date="2022-05" db="EMBL/GenBank/DDBJ databases">
        <authorList>
            <consortium name="Genoscope - CEA"/>
            <person name="William W."/>
        </authorList>
    </citation>
    <scope>NUCLEOTIDE SEQUENCE [LARGE SCALE GENOMIC DNA]</scope>
</reference>